<proteinExistence type="inferred from homology"/>
<dbReference type="EC" id="2.3.1.179" evidence="6"/>
<dbReference type="Pfam" id="PF00109">
    <property type="entry name" value="ketoacyl-synt"/>
    <property type="match status" value="1"/>
</dbReference>
<dbReference type="InterPro" id="IPR014031">
    <property type="entry name" value="Ketoacyl_synth_C"/>
</dbReference>
<dbReference type="SMART" id="SM00825">
    <property type="entry name" value="PKS_KS"/>
    <property type="match status" value="1"/>
</dbReference>
<dbReference type="InterPro" id="IPR014030">
    <property type="entry name" value="Ketoacyl_synth_N"/>
</dbReference>
<dbReference type="InterPro" id="IPR016039">
    <property type="entry name" value="Thiolase-like"/>
</dbReference>
<dbReference type="PROSITE" id="PS52004">
    <property type="entry name" value="KS3_2"/>
    <property type="match status" value="1"/>
</dbReference>
<dbReference type="GO" id="GO:0004315">
    <property type="term" value="F:3-oxoacyl-[acyl-carrier-protein] synthase activity"/>
    <property type="evidence" value="ECO:0007669"/>
    <property type="project" value="UniProtKB-EC"/>
</dbReference>
<dbReference type="EMBL" id="CADCTP010000222">
    <property type="protein sequence ID" value="CAA9261419.1"/>
    <property type="molecule type" value="Genomic_DNA"/>
</dbReference>
<keyword evidence="6" id="KW-0012">Acyltransferase</keyword>
<keyword evidence="3 4" id="KW-0808">Transferase</keyword>
<dbReference type="PANTHER" id="PTHR11712">
    <property type="entry name" value="POLYKETIDE SYNTHASE-RELATED"/>
    <property type="match status" value="1"/>
</dbReference>
<dbReference type="InterPro" id="IPR018201">
    <property type="entry name" value="Ketoacyl_synth_AS"/>
</dbReference>
<name>A0A6J4ITC8_9ACTN</name>
<dbReference type="AlphaFoldDB" id="A0A6J4ITC8"/>
<evidence type="ECO:0000256" key="3">
    <source>
        <dbReference type="ARBA" id="ARBA00022679"/>
    </source>
</evidence>
<dbReference type="InterPro" id="IPR020841">
    <property type="entry name" value="PKS_Beta-ketoAc_synthase_dom"/>
</dbReference>
<gene>
    <name evidence="6" type="ORF">AVDCRST_MAG41-2386</name>
</gene>
<dbReference type="CDD" id="cd00834">
    <property type="entry name" value="KAS_I_II"/>
    <property type="match status" value="1"/>
</dbReference>
<feature type="domain" description="Ketosynthase family 3 (KS3)" evidence="5">
    <location>
        <begin position="2"/>
        <end position="409"/>
    </location>
</feature>
<sequence>MTRRAVITGIGTVTGLGRGATTVHDAQCAGRSAVVRPPADHPVHGVVEFAAPAAPMRARDVMRPPIEPCLDRFLLLALAAAADAMRDAGLEAGVDADPERIGCVVSTGGGGLETYEEHAVRRRERGRSAISPFLAPGILTNMAAARIALKYGLRGPSTSITTACAAGAQSVAEGLRLLREGAADVVVCGGVDTPLHPTVAATFFNAKVTAHGFDDPAAASRPFDRDRNGFVLAEGAAVLVLERPEHADARGAAGWADVVGWASSTDAFHVTAPRPDGSGAAACLRRALADAGIAPGDVGHLNAHGTGTKVGDLAEARAVRAVFGGAGPAVSATKSVLGHTLGAGGAIEAAVTAVTLARGLLPPTRNLTSVDPECELDHVVGAPRPAAPDFAVSTSFAFGGHNLGLVLAPASTRRRR</sequence>
<dbReference type="GO" id="GO:0006633">
    <property type="term" value="P:fatty acid biosynthetic process"/>
    <property type="evidence" value="ECO:0007669"/>
    <property type="project" value="InterPro"/>
</dbReference>
<dbReference type="PROSITE" id="PS00606">
    <property type="entry name" value="KS3_1"/>
    <property type="match status" value="1"/>
</dbReference>
<dbReference type="UniPathway" id="UPA00915"/>
<dbReference type="SUPFAM" id="SSF53901">
    <property type="entry name" value="Thiolase-like"/>
    <property type="match status" value="2"/>
</dbReference>
<accession>A0A6J4ITC8</accession>
<comment type="similarity">
    <text evidence="2 4">Belongs to the thiolase-like superfamily. Beta-ketoacyl-ACP synthases family.</text>
</comment>
<dbReference type="Pfam" id="PF02801">
    <property type="entry name" value="Ketoacyl-synt_C"/>
    <property type="match status" value="1"/>
</dbReference>
<protein>
    <submittedName>
        <fullName evidence="6">3-oxoacyl-[acyl-carrier-protein] synthase, KASII</fullName>
        <ecNumber evidence="6">2.3.1.179</ecNumber>
    </submittedName>
</protein>
<evidence type="ECO:0000256" key="4">
    <source>
        <dbReference type="RuleBase" id="RU003694"/>
    </source>
</evidence>
<dbReference type="PANTHER" id="PTHR11712:SF347">
    <property type="entry name" value="BETA KETOACYL-ACYL CARRIER PROTEIN SYNTHASE"/>
    <property type="match status" value="1"/>
</dbReference>
<organism evidence="6">
    <name type="scientific">uncultured Mycobacteriales bacterium</name>
    <dbReference type="NCBI Taxonomy" id="581187"/>
    <lineage>
        <taxon>Bacteria</taxon>
        <taxon>Bacillati</taxon>
        <taxon>Actinomycetota</taxon>
        <taxon>Actinomycetes</taxon>
        <taxon>Mycobacteriales</taxon>
        <taxon>environmental samples</taxon>
    </lineage>
</organism>
<dbReference type="InterPro" id="IPR000794">
    <property type="entry name" value="Beta-ketoacyl_synthase"/>
</dbReference>
<dbReference type="NCBIfam" id="NF005589">
    <property type="entry name" value="PRK07314.1"/>
    <property type="match status" value="1"/>
</dbReference>
<evidence type="ECO:0000256" key="1">
    <source>
        <dbReference type="ARBA" id="ARBA00004796"/>
    </source>
</evidence>
<evidence type="ECO:0000259" key="5">
    <source>
        <dbReference type="PROSITE" id="PS52004"/>
    </source>
</evidence>
<comment type="pathway">
    <text evidence="1">Lipid metabolism; mycolic acid biosynthesis.</text>
</comment>
<evidence type="ECO:0000256" key="2">
    <source>
        <dbReference type="ARBA" id="ARBA00008467"/>
    </source>
</evidence>
<reference evidence="6" key="1">
    <citation type="submission" date="2020-02" db="EMBL/GenBank/DDBJ databases">
        <authorList>
            <person name="Meier V. D."/>
        </authorList>
    </citation>
    <scope>NUCLEOTIDE SEQUENCE</scope>
    <source>
        <strain evidence="6">AVDCRST_MAG41</strain>
    </source>
</reference>
<dbReference type="Gene3D" id="3.40.47.10">
    <property type="match status" value="1"/>
</dbReference>
<evidence type="ECO:0000313" key="6">
    <source>
        <dbReference type="EMBL" id="CAA9261419.1"/>
    </source>
</evidence>